<reference evidence="1" key="1">
    <citation type="journal article" date="2020" name="Stud. Mycol.">
        <title>101 Dothideomycetes genomes: a test case for predicting lifestyles and emergence of pathogens.</title>
        <authorList>
            <person name="Haridas S."/>
            <person name="Albert R."/>
            <person name="Binder M."/>
            <person name="Bloem J."/>
            <person name="Labutti K."/>
            <person name="Salamov A."/>
            <person name="Andreopoulos B."/>
            <person name="Baker S."/>
            <person name="Barry K."/>
            <person name="Bills G."/>
            <person name="Bluhm B."/>
            <person name="Cannon C."/>
            <person name="Castanera R."/>
            <person name="Culley D."/>
            <person name="Daum C."/>
            <person name="Ezra D."/>
            <person name="Gonzalez J."/>
            <person name="Henrissat B."/>
            <person name="Kuo A."/>
            <person name="Liang C."/>
            <person name="Lipzen A."/>
            <person name="Lutzoni F."/>
            <person name="Magnuson J."/>
            <person name="Mondo S."/>
            <person name="Nolan M."/>
            <person name="Ohm R."/>
            <person name="Pangilinan J."/>
            <person name="Park H.-J."/>
            <person name="Ramirez L."/>
            <person name="Alfaro M."/>
            <person name="Sun H."/>
            <person name="Tritt A."/>
            <person name="Yoshinaga Y."/>
            <person name="Zwiers L.-H."/>
            <person name="Turgeon B."/>
            <person name="Goodwin S."/>
            <person name="Spatafora J."/>
            <person name="Crous P."/>
            <person name="Grigoriev I."/>
        </authorList>
    </citation>
    <scope>NUCLEOTIDE SEQUENCE</scope>
    <source>
        <strain evidence="1">CBS 133067</strain>
    </source>
</reference>
<keyword evidence="2" id="KW-1185">Reference proteome</keyword>
<gene>
    <name evidence="1" type="ORF">NA57DRAFT_57078</name>
</gene>
<evidence type="ECO:0000313" key="1">
    <source>
        <dbReference type="EMBL" id="KAF2097903.1"/>
    </source>
</evidence>
<proteinExistence type="predicted"/>
<sequence length="219" mass="23746">MLPFDQLGHSPIWHDSGDRLPLPLHINCSNWKQAKRLPAASNSRRSIRLRLQPASYRCSTACGASRHDPARHISRTTARPLSRSPRVACGPRPVARSAFTPRKGAGQPHATLCIPRGETETLCAEPRYQLVLQRQSVAESAVRPSVASALSNYPALTLHEASRISRNPAHLGANRGGIIILRTIASSTQSHIVHFYGATVTPVPYLLLGVPLAAALTTQ</sequence>
<dbReference type="Proteomes" id="UP000799772">
    <property type="component" value="Unassembled WGS sequence"/>
</dbReference>
<name>A0A9P4M5C4_9PEZI</name>
<dbReference type="AlphaFoldDB" id="A0A9P4M5C4"/>
<accession>A0A9P4M5C4</accession>
<comment type="caution">
    <text evidence="1">The sequence shown here is derived from an EMBL/GenBank/DDBJ whole genome shotgun (WGS) entry which is preliminary data.</text>
</comment>
<organism evidence="1 2">
    <name type="scientific">Rhizodiscina lignyota</name>
    <dbReference type="NCBI Taxonomy" id="1504668"/>
    <lineage>
        <taxon>Eukaryota</taxon>
        <taxon>Fungi</taxon>
        <taxon>Dikarya</taxon>
        <taxon>Ascomycota</taxon>
        <taxon>Pezizomycotina</taxon>
        <taxon>Dothideomycetes</taxon>
        <taxon>Pleosporomycetidae</taxon>
        <taxon>Aulographales</taxon>
        <taxon>Rhizodiscinaceae</taxon>
        <taxon>Rhizodiscina</taxon>
    </lineage>
</organism>
<evidence type="ECO:0000313" key="2">
    <source>
        <dbReference type="Proteomes" id="UP000799772"/>
    </source>
</evidence>
<dbReference type="EMBL" id="ML978127">
    <property type="protein sequence ID" value="KAF2097903.1"/>
    <property type="molecule type" value="Genomic_DNA"/>
</dbReference>
<protein>
    <submittedName>
        <fullName evidence="1">Uncharacterized protein</fullName>
    </submittedName>
</protein>